<evidence type="ECO:0000256" key="1">
    <source>
        <dbReference type="SAM" id="Phobius"/>
    </source>
</evidence>
<dbReference type="Gene3D" id="1.20.1070.10">
    <property type="entry name" value="Rhodopsin 7-helix transmembrane proteins"/>
    <property type="match status" value="1"/>
</dbReference>
<feature type="transmembrane region" description="Helical" evidence="1">
    <location>
        <begin position="63"/>
        <end position="81"/>
    </location>
</feature>
<keyword evidence="4" id="KW-1185">Reference proteome</keyword>
<evidence type="ECO:0000313" key="3">
    <source>
        <dbReference type="EMBL" id="EYB90632.1"/>
    </source>
</evidence>
<feature type="domain" description="7TM GPCR serpentine receptor class x (Srx)" evidence="2">
    <location>
        <begin position="25"/>
        <end position="87"/>
    </location>
</feature>
<dbReference type="Proteomes" id="UP000024635">
    <property type="component" value="Unassembled WGS sequence"/>
</dbReference>
<dbReference type="SUPFAM" id="SSF81321">
    <property type="entry name" value="Family A G protein-coupled receptor-like"/>
    <property type="match status" value="1"/>
</dbReference>
<evidence type="ECO:0000313" key="4">
    <source>
        <dbReference type="Proteomes" id="UP000024635"/>
    </source>
</evidence>
<dbReference type="AlphaFoldDB" id="A0A016SJT3"/>
<keyword evidence="1" id="KW-1133">Transmembrane helix</keyword>
<proteinExistence type="predicted"/>
<name>A0A016SJT3_9BILA</name>
<dbReference type="OrthoDB" id="5874085at2759"/>
<organism evidence="3 4">
    <name type="scientific">Ancylostoma ceylanicum</name>
    <dbReference type="NCBI Taxonomy" id="53326"/>
    <lineage>
        <taxon>Eukaryota</taxon>
        <taxon>Metazoa</taxon>
        <taxon>Ecdysozoa</taxon>
        <taxon>Nematoda</taxon>
        <taxon>Chromadorea</taxon>
        <taxon>Rhabditida</taxon>
        <taxon>Rhabditina</taxon>
        <taxon>Rhabditomorpha</taxon>
        <taxon>Strongyloidea</taxon>
        <taxon>Ancylostomatidae</taxon>
        <taxon>Ancylostomatinae</taxon>
        <taxon>Ancylostoma</taxon>
    </lineage>
</organism>
<dbReference type="InterPro" id="IPR019430">
    <property type="entry name" value="7TM_GPCR_serpentine_rcpt_Srx"/>
</dbReference>
<comment type="caution">
    <text evidence="3">The sequence shown here is derived from an EMBL/GenBank/DDBJ whole genome shotgun (WGS) entry which is preliminary data.</text>
</comment>
<dbReference type="Pfam" id="PF10328">
    <property type="entry name" value="7TM_GPCR_Srx"/>
    <property type="match status" value="1"/>
</dbReference>
<feature type="transmembrane region" description="Helical" evidence="1">
    <location>
        <begin position="20"/>
        <end position="42"/>
    </location>
</feature>
<reference evidence="4" key="1">
    <citation type="journal article" date="2015" name="Nat. Genet.">
        <title>The genome and transcriptome of the zoonotic hookworm Ancylostoma ceylanicum identify infection-specific gene families.</title>
        <authorList>
            <person name="Schwarz E.M."/>
            <person name="Hu Y."/>
            <person name="Antoshechkin I."/>
            <person name="Miller M.M."/>
            <person name="Sternberg P.W."/>
            <person name="Aroian R.V."/>
        </authorList>
    </citation>
    <scope>NUCLEOTIDE SEQUENCE</scope>
    <source>
        <strain evidence="4">HY135</strain>
    </source>
</reference>
<gene>
    <name evidence="3" type="primary">Acey_s0217.g2400</name>
    <name evidence="3" type="ORF">Y032_0217g2400</name>
</gene>
<keyword evidence="1" id="KW-0472">Membrane</keyword>
<sequence>MEETEEINFVEPSVLDWIEAVLVLVISSFGFLINTASLFVMVRSDSFRNAFGYITAYQALCRASLLLIFAVWATPWTLLFVHCRHTWFLIACLLSESTNSISAQYQKALMG</sequence>
<keyword evidence="1" id="KW-0812">Transmembrane</keyword>
<accession>A0A016SJT3</accession>
<protein>
    <recommendedName>
        <fullName evidence="2">7TM GPCR serpentine receptor class x (Srx) domain-containing protein</fullName>
    </recommendedName>
</protein>
<evidence type="ECO:0000259" key="2">
    <source>
        <dbReference type="Pfam" id="PF10328"/>
    </source>
</evidence>
<dbReference type="EMBL" id="JARK01001553">
    <property type="protein sequence ID" value="EYB90632.1"/>
    <property type="molecule type" value="Genomic_DNA"/>
</dbReference>